<dbReference type="FunFam" id="2.130.10.10:FF:000228">
    <property type="entry name" value="COMPASS-like H3K4 histone methylase component WDR5A"/>
    <property type="match status" value="1"/>
</dbReference>
<feature type="repeat" description="WD" evidence="3">
    <location>
        <begin position="290"/>
        <end position="315"/>
    </location>
</feature>
<dbReference type="InterPro" id="IPR001680">
    <property type="entry name" value="WD40_rpt"/>
</dbReference>
<dbReference type="SMART" id="SM00320">
    <property type="entry name" value="WD40"/>
    <property type="match status" value="7"/>
</dbReference>
<dbReference type="InterPro" id="IPR036322">
    <property type="entry name" value="WD40_repeat_dom_sf"/>
</dbReference>
<dbReference type="GO" id="GO:0042393">
    <property type="term" value="F:histone binding"/>
    <property type="evidence" value="ECO:0007669"/>
    <property type="project" value="TreeGrafter"/>
</dbReference>
<dbReference type="PANTHER" id="PTHR22847">
    <property type="entry name" value="WD40 REPEAT PROTEIN"/>
    <property type="match status" value="1"/>
</dbReference>
<proteinExistence type="predicted"/>
<organism evidence="7 8">
    <name type="scientific">Syphacia muris</name>
    <dbReference type="NCBI Taxonomy" id="451379"/>
    <lineage>
        <taxon>Eukaryota</taxon>
        <taxon>Metazoa</taxon>
        <taxon>Ecdysozoa</taxon>
        <taxon>Nematoda</taxon>
        <taxon>Chromadorea</taxon>
        <taxon>Rhabditida</taxon>
        <taxon>Spirurina</taxon>
        <taxon>Oxyuridomorpha</taxon>
        <taxon>Oxyuroidea</taxon>
        <taxon>Oxyuridae</taxon>
        <taxon>Syphacia</taxon>
    </lineage>
</organism>
<dbReference type="PROSITE" id="PS50294">
    <property type="entry name" value="WD_REPEATS_REGION"/>
    <property type="match status" value="5"/>
</dbReference>
<keyword evidence="5" id="KW-1133">Transmembrane helix</keyword>
<dbReference type="WBParaSite" id="SMUV_0000896301-mRNA-1">
    <property type="protein sequence ID" value="SMUV_0000896301-mRNA-1"/>
    <property type="gene ID" value="SMUV_0000896301"/>
</dbReference>
<dbReference type="GO" id="GO:0048188">
    <property type="term" value="C:Set1C/COMPASS complex"/>
    <property type="evidence" value="ECO:0007669"/>
    <property type="project" value="TreeGrafter"/>
</dbReference>
<feature type="domain" description="WDR5-like beta-propeller" evidence="6">
    <location>
        <begin position="43"/>
        <end position="350"/>
    </location>
</feature>
<evidence type="ECO:0000256" key="1">
    <source>
        <dbReference type="ARBA" id="ARBA00022574"/>
    </source>
</evidence>
<dbReference type="CDD" id="cd00200">
    <property type="entry name" value="WD40"/>
    <property type="match status" value="1"/>
</dbReference>
<evidence type="ECO:0000256" key="4">
    <source>
        <dbReference type="SAM" id="MobiDB-lite"/>
    </source>
</evidence>
<dbReference type="Proteomes" id="UP000046393">
    <property type="component" value="Unplaced"/>
</dbReference>
<dbReference type="PROSITE" id="PS50082">
    <property type="entry name" value="WD_REPEATS_2"/>
    <property type="match status" value="6"/>
</dbReference>
<reference evidence="8" key="1">
    <citation type="submission" date="2016-04" db="UniProtKB">
        <authorList>
            <consortium name="WormBaseParasite"/>
        </authorList>
    </citation>
    <scope>IDENTIFICATION</scope>
</reference>
<dbReference type="PANTHER" id="PTHR22847:SF637">
    <property type="entry name" value="WD REPEAT DOMAIN 5B"/>
    <property type="match status" value="1"/>
</dbReference>
<dbReference type="InterPro" id="IPR020472">
    <property type="entry name" value="WD40_PAC1"/>
</dbReference>
<keyword evidence="2" id="KW-0677">Repeat</keyword>
<dbReference type="SUPFAM" id="SSF50978">
    <property type="entry name" value="WD40 repeat-like"/>
    <property type="match status" value="1"/>
</dbReference>
<dbReference type="Gene3D" id="2.130.10.10">
    <property type="entry name" value="YVTN repeat-like/Quinoprotein amine dehydrogenase"/>
    <property type="match status" value="1"/>
</dbReference>
<protein>
    <submittedName>
        <fullName evidence="8">WD_REPEATS_REGION domain-containing protein</fullName>
    </submittedName>
</protein>
<keyword evidence="7" id="KW-1185">Reference proteome</keyword>
<sequence>MDNNQPSGSQPGDNNTQNTASTSQVQNTSGTVSNVPASAVKALIGHTKSVSSVKFSADGTILATASADKTIKLWNTEDWKIEKTITGHKLGISDIAWSSDSRLIVSCSDDKTLKIWDLFLYMVLEFVFFILLDIFYISKCLKTLKGHTNYVFCCNFNPPSSLIVSGSFDESVRIWDVKSGTCIKTLPAHSDPISGVCFNRDGTLICSSSYDGLVRIWDTANGQCVKTLVDDDNPPVSFVKFSPNGKYILASTLDSELKLWDFNKARCLKTYTGHLNEKYCIFANFSVTGGKWIVSGSEDNKIYIWNLQSKEIVQTLTGHTDVVICTDCHPSQNIIASGSLENDRSVRIWKSDF</sequence>
<feature type="transmembrane region" description="Helical" evidence="5">
    <location>
        <begin position="118"/>
        <end position="137"/>
    </location>
</feature>
<feature type="repeat" description="WD" evidence="3">
    <location>
        <begin position="229"/>
        <end position="270"/>
    </location>
</feature>
<feature type="repeat" description="WD" evidence="3">
    <location>
        <begin position="43"/>
        <end position="84"/>
    </location>
</feature>
<feature type="repeat" description="WD" evidence="3">
    <location>
        <begin position="186"/>
        <end position="227"/>
    </location>
</feature>
<name>A0A0N5AVN9_9BILA</name>
<feature type="repeat" description="WD" evidence="3">
    <location>
        <begin position="85"/>
        <end position="118"/>
    </location>
</feature>
<dbReference type="GO" id="GO:0044666">
    <property type="term" value="C:MLL3/4 complex"/>
    <property type="evidence" value="ECO:0007669"/>
    <property type="project" value="UniProtKB-ARBA"/>
</dbReference>
<dbReference type="InterPro" id="IPR019775">
    <property type="entry name" value="WD40_repeat_CS"/>
</dbReference>
<keyword evidence="1 3" id="KW-0853">WD repeat</keyword>
<feature type="repeat" description="WD" evidence="3">
    <location>
        <begin position="144"/>
        <end position="185"/>
    </location>
</feature>
<evidence type="ECO:0000313" key="7">
    <source>
        <dbReference type="Proteomes" id="UP000046393"/>
    </source>
</evidence>
<evidence type="ECO:0000313" key="8">
    <source>
        <dbReference type="WBParaSite" id="SMUV_0000896301-mRNA-1"/>
    </source>
</evidence>
<evidence type="ECO:0000256" key="2">
    <source>
        <dbReference type="ARBA" id="ARBA00022737"/>
    </source>
</evidence>
<dbReference type="InterPro" id="IPR059122">
    <property type="entry name" value="Beta-prop_WDR5-like"/>
</dbReference>
<dbReference type="AlphaFoldDB" id="A0A0N5AVN9"/>
<dbReference type="PIRSF" id="PIRSF002394">
    <property type="entry name" value="GN-bd_beta"/>
    <property type="match status" value="1"/>
</dbReference>
<dbReference type="Pfam" id="PF25175">
    <property type="entry name" value="Beta-prop_WDR5"/>
    <property type="match status" value="1"/>
</dbReference>
<dbReference type="STRING" id="451379.A0A0N5AVN9"/>
<keyword evidence="5" id="KW-0472">Membrane</keyword>
<dbReference type="InterPro" id="IPR015943">
    <property type="entry name" value="WD40/YVTN_repeat-like_dom_sf"/>
</dbReference>
<keyword evidence="5" id="KW-0812">Transmembrane</keyword>
<evidence type="ECO:0000256" key="3">
    <source>
        <dbReference type="PROSITE-ProRule" id="PRU00221"/>
    </source>
</evidence>
<dbReference type="PRINTS" id="PR00320">
    <property type="entry name" value="GPROTEINBRPT"/>
</dbReference>
<evidence type="ECO:0000259" key="6">
    <source>
        <dbReference type="Pfam" id="PF25175"/>
    </source>
</evidence>
<accession>A0A0N5AVN9</accession>
<feature type="region of interest" description="Disordered" evidence="4">
    <location>
        <begin position="1"/>
        <end position="32"/>
    </location>
</feature>
<evidence type="ECO:0000256" key="5">
    <source>
        <dbReference type="SAM" id="Phobius"/>
    </source>
</evidence>
<dbReference type="PROSITE" id="PS00678">
    <property type="entry name" value="WD_REPEATS_1"/>
    <property type="match status" value="6"/>
</dbReference>